<evidence type="ECO:0000313" key="9">
    <source>
        <dbReference type="EMBL" id="MCG4746106.1"/>
    </source>
</evidence>
<dbReference type="Proteomes" id="UP001299608">
    <property type="component" value="Unassembled WGS sequence"/>
</dbReference>
<keyword evidence="5 7" id="KW-1133">Transmembrane helix</keyword>
<dbReference type="EMBL" id="JAKNGE010000012">
    <property type="protein sequence ID" value="MCG4746106.1"/>
    <property type="molecule type" value="Genomic_DNA"/>
</dbReference>
<evidence type="ECO:0000259" key="8">
    <source>
        <dbReference type="PROSITE" id="PS50928"/>
    </source>
</evidence>
<dbReference type="SUPFAM" id="SSF160964">
    <property type="entry name" value="MalF N-terminal region-like"/>
    <property type="match status" value="1"/>
</dbReference>
<evidence type="ECO:0000256" key="3">
    <source>
        <dbReference type="ARBA" id="ARBA00022475"/>
    </source>
</evidence>
<feature type="transmembrane region" description="Helical" evidence="7">
    <location>
        <begin position="77"/>
        <end position="96"/>
    </location>
</feature>
<feature type="transmembrane region" description="Helical" evidence="7">
    <location>
        <begin position="12"/>
        <end position="34"/>
    </location>
</feature>
<dbReference type="AlphaFoldDB" id="A0AAW5BPG5"/>
<dbReference type="PANTHER" id="PTHR30193:SF1">
    <property type="entry name" value="ABC TRANSPORTER PERMEASE PROTEIN YESP-RELATED"/>
    <property type="match status" value="1"/>
</dbReference>
<organism evidence="9 12">
    <name type="scientific">Enterocloster aldenensis</name>
    <dbReference type="NCBI Taxonomy" id="358742"/>
    <lineage>
        <taxon>Bacteria</taxon>
        <taxon>Bacillati</taxon>
        <taxon>Bacillota</taxon>
        <taxon>Clostridia</taxon>
        <taxon>Lachnospirales</taxon>
        <taxon>Lachnospiraceae</taxon>
        <taxon>Enterocloster</taxon>
    </lineage>
</organism>
<evidence type="ECO:0000256" key="7">
    <source>
        <dbReference type="RuleBase" id="RU363032"/>
    </source>
</evidence>
<keyword evidence="6 7" id="KW-0472">Membrane</keyword>
<dbReference type="EMBL" id="JAAITT010000005">
    <property type="protein sequence ID" value="NSJ48089.1"/>
    <property type="molecule type" value="Genomic_DNA"/>
</dbReference>
<feature type="transmembrane region" description="Helical" evidence="7">
    <location>
        <begin position="108"/>
        <end position="129"/>
    </location>
</feature>
<comment type="similarity">
    <text evidence="7">Belongs to the binding-protein-dependent transport system permease family.</text>
</comment>
<name>A0AAW5BPG5_9FIRM</name>
<evidence type="ECO:0000313" key="11">
    <source>
        <dbReference type="Proteomes" id="UP000669239"/>
    </source>
</evidence>
<evidence type="ECO:0000256" key="1">
    <source>
        <dbReference type="ARBA" id="ARBA00004651"/>
    </source>
</evidence>
<dbReference type="Proteomes" id="UP000669239">
    <property type="component" value="Unassembled WGS sequence"/>
</dbReference>
<protein>
    <submittedName>
        <fullName evidence="9">Sugar ABC transporter permease</fullName>
    </submittedName>
</protein>
<evidence type="ECO:0000313" key="12">
    <source>
        <dbReference type="Proteomes" id="UP001299608"/>
    </source>
</evidence>
<dbReference type="InterPro" id="IPR000515">
    <property type="entry name" value="MetI-like"/>
</dbReference>
<dbReference type="InterPro" id="IPR051393">
    <property type="entry name" value="ABC_transporter_permease"/>
</dbReference>
<keyword evidence="11" id="KW-1185">Reference proteome</keyword>
<comment type="subcellular location">
    <subcellularLocation>
        <location evidence="1 7">Cell membrane</location>
        <topology evidence="1 7">Multi-pass membrane protein</topology>
    </subcellularLocation>
</comment>
<dbReference type="Pfam" id="PF00528">
    <property type="entry name" value="BPD_transp_1"/>
    <property type="match status" value="1"/>
</dbReference>
<keyword evidence="3" id="KW-1003">Cell membrane</keyword>
<dbReference type="PROSITE" id="PS50928">
    <property type="entry name" value="ABC_TM1"/>
    <property type="match status" value="1"/>
</dbReference>
<evidence type="ECO:0000313" key="10">
    <source>
        <dbReference type="EMBL" id="NSJ48089.1"/>
    </source>
</evidence>
<gene>
    <name evidence="10" type="ORF">G5B36_05185</name>
    <name evidence="9" type="ORF">L0N08_11830</name>
</gene>
<feature type="transmembrane region" description="Helical" evidence="7">
    <location>
        <begin position="199"/>
        <end position="220"/>
    </location>
</feature>
<evidence type="ECO:0000256" key="2">
    <source>
        <dbReference type="ARBA" id="ARBA00022448"/>
    </source>
</evidence>
<keyword evidence="2 7" id="KW-0813">Transport</keyword>
<evidence type="ECO:0000256" key="4">
    <source>
        <dbReference type="ARBA" id="ARBA00022692"/>
    </source>
</evidence>
<accession>A0AAW5BPG5</accession>
<reference evidence="10 11" key="1">
    <citation type="journal article" date="2020" name="Cell Host Microbe">
        <title>Functional and Genomic Variation between Human-Derived Isolates of Lachnospiraceae Reveals Inter- and Intra-Species Diversity.</title>
        <authorList>
            <person name="Sorbara M.T."/>
            <person name="Littmann E.R."/>
            <person name="Fontana E."/>
            <person name="Moody T.U."/>
            <person name="Kohout C.E."/>
            <person name="Gjonbalaj M."/>
            <person name="Eaton V."/>
            <person name="Seok R."/>
            <person name="Leiner I.M."/>
            <person name="Pamer E.G."/>
        </authorList>
    </citation>
    <scope>NUCLEOTIDE SEQUENCE [LARGE SCALE GENOMIC DNA]</scope>
    <source>
        <strain evidence="10 11">MSK.1.17</strain>
    </source>
</reference>
<sequence length="296" mass="33190">MSQKKIQTRANLIGYILILPWIIGIICFQLWPIIHSFLMSFTNYNLLNEPSFIALDNYGKMFQDDVFYQSVKVTFKYVFIAVPAKIVFALCIALILNMKIKGIGIFRTVYYIPSILGSSIAVAILWKALFVKDGVINALLAQVGIQGVSWLGNPKYTLFTISLLTVWQFGSSMVVFLAGLKQIPSSLYEAASVDGAGRMAKFIHITLPGIMPMMSFNILMQTINAFQMFAAPYTIFNGRGGPLNSAMLYVIYLYQHAFKYFNVGYASALSWALLVMIAGTALILHLLEKKFLNYDD</sequence>
<dbReference type="RefSeq" id="WP_165641355.1">
    <property type="nucleotide sequence ID" value="NZ_CAXTHN010000051.1"/>
</dbReference>
<dbReference type="SUPFAM" id="SSF161098">
    <property type="entry name" value="MetI-like"/>
    <property type="match status" value="1"/>
</dbReference>
<dbReference type="CDD" id="cd06261">
    <property type="entry name" value="TM_PBP2"/>
    <property type="match status" value="1"/>
</dbReference>
<feature type="transmembrane region" description="Helical" evidence="7">
    <location>
        <begin position="241"/>
        <end position="258"/>
    </location>
</feature>
<evidence type="ECO:0000256" key="5">
    <source>
        <dbReference type="ARBA" id="ARBA00022989"/>
    </source>
</evidence>
<dbReference type="PANTHER" id="PTHR30193">
    <property type="entry name" value="ABC TRANSPORTER PERMEASE PROTEIN"/>
    <property type="match status" value="1"/>
</dbReference>
<evidence type="ECO:0000256" key="6">
    <source>
        <dbReference type="ARBA" id="ARBA00023136"/>
    </source>
</evidence>
<feature type="domain" description="ABC transmembrane type-1" evidence="8">
    <location>
        <begin position="71"/>
        <end position="284"/>
    </location>
</feature>
<dbReference type="GO" id="GO:0055085">
    <property type="term" value="P:transmembrane transport"/>
    <property type="evidence" value="ECO:0007669"/>
    <property type="project" value="InterPro"/>
</dbReference>
<dbReference type="Gene3D" id="1.10.3720.10">
    <property type="entry name" value="MetI-like"/>
    <property type="match status" value="1"/>
</dbReference>
<reference evidence="9" key="3">
    <citation type="submission" date="2022-01" db="EMBL/GenBank/DDBJ databases">
        <title>Collection of gut derived symbiotic bacterial strains cultured from healthy donors.</title>
        <authorList>
            <person name="Lin H."/>
            <person name="Kohout C."/>
            <person name="Waligurski E."/>
            <person name="Pamer E.G."/>
        </authorList>
    </citation>
    <scope>NUCLEOTIDE SEQUENCE</scope>
    <source>
        <strain evidence="9">DFI.6.55</strain>
    </source>
</reference>
<dbReference type="GO" id="GO:0005886">
    <property type="term" value="C:plasma membrane"/>
    <property type="evidence" value="ECO:0007669"/>
    <property type="project" value="UniProtKB-SubCell"/>
</dbReference>
<proteinExistence type="inferred from homology"/>
<reference evidence="10" key="2">
    <citation type="submission" date="2020-02" db="EMBL/GenBank/DDBJ databases">
        <authorList>
            <person name="Littmann E."/>
            <person name="Sorbara M."/>
        </authorList>
    </citation>
    <scope>NUCLEOTIDE SEQUENCE</scope>
    <source>
        <strain evidence="10">MSK.1.17</strain>
    </source>
</reference>
<keyword evidence="4 7" id="KW-0812">Transmembrane</keyword>
<comment type="caution">
    <text evidence="9">The sequence shown here is derived from an EMBL/GenBank/DDBJ whole genome shotgun (WGS) entry which is preliminary data.</text>
</comment>
<feature type="transmembrane region" description="Helical" evidence="7">
    <location>
        <begin position="264"/>
        <end position="287"/>
    </location>
</feature>
<dbReference type="InterPro" id="IPR035906">
    <property type="entry name" value="MetI-like_sf"/>
</dbReference>
<feature type="transmembrane region" description="Helical" evidence="7">
    <location>
        <begin position="158"/>
        <end position="179"/>
    </location>
</feature>